<dbReference type="Pfam" id="PF00271">
    <property type="entry name" value="Helicase_C"/>
    <property type="match status" value="1"/>
</dbReference>
<feature type="domain" description="Helicase C-terminal" evidence="5">
    <location>
        <begin position="289"/>
        <end position="441"/>
    </location>
</feature>
<dbReference type="GO" id="GO:0005524">
    <property type="term" value="F:ATP binding"/>
    <property type="evidence" value="ECO:0007669"/>
    <property type="project" value="UniProtKB-KW"/>
</dbReference>
<proteinExistence type="predicted"/>
<keyword evidence="3" id="KW-0238">DNA-binding</keyword>
<dbReference type="GO" id="GO:0043138">
    <property type="term" value="F:3'-5' DNA helicase activity"/>
    <property type="evidence" value="ECO:0007669"/>
    <property type="project" value="TreeGrafter"/>
</dbReference>
<evidence type="ECO:0000256" key="2">
    <source>
        <dbReference type="ARBA" id="ARBA00022840"/>
    </source>
</evidence>
<dbReference type="InterPro" id="IPR027417">
    <property type="entry name" value="P-loop_NTPase"/>
</dbReference>
<gene>
    <name evidence="6" type="ordered locus">Spy49_1249c</name>
</gene>
<evidence type="ECO:0000259" key="5">
    <source>
        <dbReference type="PROSITE" id="PS51194"/>
    </source>
</evidence>
<dbReference type="HOGENOM" id="CLU_024742_0_0_9"/>
<dbReference type="SMART" id="SM00487">
    <property type="entry name" value="DEXDc"/>
    <property type="match status" value="1"/>
</dbReference>
<keyword evidence="1" id="KW-0547">Nucleotide-binding</keyword>
<evidence type="ECO:0000256" key="1">
    <source>
        <dbReference type="ARBA" id="ARBA00022741"/>
    </source>
</evidence>
<protein>
    <submittedName>
        <fullName evidence="6">Putative late competence protein required for DNA uptake</fullName>
    </submittedName>
</protein>
<dbReference type="Proteomes" id="UP000001039">
    <property type="component" value="Chromosome"/>
</dbReference>
<evidence type="ECO:0000313" key="6">
    <source>
        <dbReference type="EMBL" id="ACI61534.1"/>
    </source>
</evidence>
<evidence type="ECO:0000259" key="4">
    <source>
        <dbReference type="PROSITE" id="PS51192"/>
    </source>
</evidence>
<organism evidence="6 7">
    <name type="scientific">Streptococcus pyogenes serotype M49 (strain NZ131)</name>
    <dbReference type="NCBI Taxonomy" id="471876"/>
    <lineage>
        <taxon>Bacteria</taxon>
        <taxon>Bacillati</taxon>
        <taxon>Bacillota</taxon>
        <taxon>Bacilli</taxon>
        <taxon>Lactobacillales</taxon>
        <taxon>Streptococcaceae</taxon>
        <taxon>Streptococcus</taxon>
    </lineage>
</organism>
<keyword evidence="2" id="KW-0067">ATP-binding</keyword>
<dbReference type="PROSITE" id="PS51194">
    <property type="entry name" value="HELICASE_CTER"/>
    <property type="match status" value="1"/>
</dbReference>
<dbReference type="Gene3D" id="3.40.50.300">
    <property type="entry name" value="P-loop containing nucleotide triphosphate hydrolases"/>
    <property type="match status" value="2"/>
</dbReference>
<dbReference type="InterPro" id="IPR011545">
    <property type="entry name" value="DEAD/DEAH_box_helicase_dom"/>
</dbReference>
<dbReference type="GO" id="GO:0006270">
    <property type="term" value="P:DNA replication initiation"/>
    <property type="evidence" value="ECO:0007669"/>
    <property type="project" value="TreeGrafter"/>
</dbReference>
<dbReference type="SMART" id="SM00490">
    <property type="entry name" value="HELICc"/>
    <property type="match status" value="1"/>
</dbReference>
<evidence type="ECO:0000256" key="3">
    <source>
        <dbReference type="ARBA" id="ARBA00023125"/>
    </source>
</evidence>
<dbReference type="InterPro" id="IPR014001">
    <property type="entry name" value="Helicase_ATP-bd"/>
</dbReference>
<dbReference type="GO" id="GO:0003677">
    <property type="term" value="F:DNA binding"/>
    <property type="evidence" value="ECO:0007669"/>
    <property type="project" value="UniProtKB-KW"/>
</dbReference>
<dbReference type="PANTHER" id="PTHR30580">
    <property type="entry name" value="PRIMOSOMAL PROTEIN N"/>
    <property type="match status" value="1"/>
</dbReference>
<reference evidence="6 7" key="1">
    <citation type="journal article" date="2008" name="J. Bacteriol.">
        <title>Genome sequence of a nephritogenic and highly transformable M49 strain of Streptococcus pyogenes.</title>
        <authorList>
            <person name="McShan W.M."/>
            <person name="Ferretti J.J."/>
            <person name="Karasawa T."/>
            <person name="Suvorov A.N."/>
            <person name="Lin S."/>
            <person name="Qin B."/>
            <person name="Jia H."/>
            <person name="Kenton S."/>
            <person name="Najar F."/>
            <person name="Wu H."/>
            <person name="Scott J."/>
            <person name="Roe B.A."/>
            <person name="Savic D.J."/>
        </authorList>
    </citation>
    <scope>NUCLEOTIDE SEQUENCE [LARGE SCALE GENOMIC DNA]</scope>
    <source>
        <strain evidence="6 7">NZ131</strain>
    </source>
</reference>
<dbReference type="InterPro" id="IPR001650">
    <property type="entry name" value="Helicase_C-like"/>
</dbReference>
<accession>A0A0H3BZP9</accession>
<dbReference type="Pfam" id="PF00270">
    <property type="entry name" value="DEAD"/>
    <property type="match status" value="1"/>
</dbReference>
<dbReference type="PROSITE" id="PS51192">
    <property type="entry name" value="HELICASE_ATP_BIND_1"/>
    <property type="match status" value="1"/>
</dbReference>
<dbReference type="KEGG" id="soz:Spy49_1249c"/>
<dbReference type="GO" id="GO:0006310">
    <property type="term" value="P:DNA recombination"/>
    <property type="evidence" value="ECO:0007669"/>
    <property type="project" value="TreeGrafter"/>
</dbReference>
<dbReference type="GO" id="GO:0006302">
    <property type="term" value="P:double-strand break repair"/>
    <property type="evidence" value="ECO:0007669"/>
    <property type="project" value="TreeGrafter"/>
</dbReference>
<dbReference type="SUPFAM" id="SSF52540">
    <property type="entry name" value="P-loop containing nucleoside triphosphate hydrolases"/>
    <property type="match status" value="1"/>
</dbReference>
<dbReference type="EMBL" id="CP000829">
    <property type="protein sequence ID" value="ACI61534.1"/>
    <property type="molecule type" value="Genomic_DNA"/>
</dbReference>
<sequence>MESIENSYGRLLLESQLPDSAKQLAQPLKSVVILRVKMICQRCHYQLDEEARLPSGAYYCRFCLVFGRNQSDKLLYAIPPMHFPKGNYLVWSGQLTAYQEIISQQLLINMQNQKTTLVHAVTGAGKTEMIYAAIEAVINTGGWVCIASPRVDVCVEVATRLSQAFSCSICLMHAESLPYQRAPIIVATTHQLLKFHKAFDLLIIDEVDAFPFVNNIQLHYAASQALKEGGAKILLTATSTRTLERKVNKGEVVKLTLARRFHNRPLVIPKFIRSFNLFKMIHRQKLPPKILKYLKKQRKTGYPLLIFLPTIIMAESVTAILKELLPAEQIACVSSQSQNRKEDITAFRQGKKTILITTTILERGVTFPQIDVFVLGSHHRVYSSQSLVQIAGRVGRSIDRPDGTLYFFHEGISKAILLAKKEIKEMNYKGYSHDLSTMSTN</sequence>
<evidence type="ECO:0000313" key="7">
    <source>
        <dbReference type="Proteomes" id="UP000001039"/>
    </source>
</evidence>
<dbReference type="AlphaFoldDB" id="A0A0H3BZP9"/>
<dbReference type="PANTHER" id="PTHR30580:SF1">
    <property type="entry name" value="COMF OPERON PROTEIN 1"/>
    <property type="match status" value="1"/>
</dbReference>
<name>A0A0H3BZP9_STRPZ</name>
<feature type="domain" description="Helicase ATP-binding" evidence="4">
    <location>
        <begin position="107"/>
        <end position="257"/>
    </location>
</feature>